<reference evidence="1 2" key="1">
    <citation type="submission" date="2014-04" db="EMBL/GenBank/DDBJ databases">
        <authorList>
            <consortium name="DOE Joint Genome Institute"/>
            <person name="Kuo A."/>
            <person name="Ruytinx J."/>
            <person name="Rineau F."/>
            <person name="Colpaert J."/>
            <person name="Kohler A."/>
            <person name="Nagy L.G."/>
            <person name="Floudas D."/>
            <person name="Copeland A."/>
            <person name="Barry K.W."/>
            <person name="Cichocki N."/>
            <person name="Veneault-Fourrey C."/>
            <person name="LaButti K."/>
            <person name="Lindquist E.A."/>
            <person name="Lipzen A."/>
            <person name="Lundell T."/>
            <person name="Morin E."/>
            <person name="Murat C."/>
            <person name="Sun H."/>
            <person name="Tunlid A."/>
            <person name="Henrissat B."/>
            <person name="Grigoriev I.V."/>
            <person name="Hibbett D.S."/>
            <person name="Martin F."/>
            <person name="Nordberg H.P."/>
            <person name="Cantor M.N."/>
            <person name="Hua S.X."/>
        </authorList>
    </citation>
    <scope>NUCLEOTIDE SEQUENCE [LARGE SCALE GENOMIC DNA]</scope>
    <source>
        <strain evidence="1 2">UH-Slu-Lm8-n1</strain>
    </source>
</reference>
<dbReference type="InParanoid" id="A0A0D0B8A9"/>
<dbReference type="Proteomes" id="UP000054485">
    <property type="component" value="Unassembled WGS sequence"/>
</dbReference>
<organism evidence="1 2">
    <name type="scientific">Suillus luteus UH-Slu-Lm8-n1</name>
    <dbReference type="NCBI Taxonomy" id="930992"/>
    <lineage>
        <taxon>Eukaryota</taxon>
        <taxon>Fungi</taxon>
        <taxon>Dikarya</taxon>
        <taxon>Basidiomycota</taxon>
        <taxon>Agaricomycotina</taxon>
        <taxon>Agaricomycetes</taxon>
        <taxon>Agaricomycetidae</taxon>
        <taxon>Boletales</taxon>
        <taxon>Suillineae</taxon>
        <taxon>Suillaceae</taxon>
        <taxon>Suillus</taxon>
    </lineage>
</organism>
<name>A0A0D0B8A9_9AGAM</name>
<sequence length="64" mass="7371">MNNSGDSIHLDLLYSVHDHCIVYRWRILISNNLSHSDGDPYDRVRRLGGTASNKAEYHAPYLDQ</sequence>
<accession>A0A0D0B8A9</accession>
<gene>
    <name evidence="1" type="ORF">CY34DRAFT_296024</name>
</gene>
<protein>
    <submittedName>
        <fullName evidence="1">Uncharacterized protein</fullName>
    </submittedName>
</protein>
<dbReference type="AlphaFoldDB" id="A0A0D0B8A9"/>
<proteinExistence type="predicted"/>
<reference evidence="2" key="2">
    <citation type="submission" date="2015-01" db="EMBL/GenBank/DDBJ databases">
        <title>Evolutionary Origins and Diversification of the Mycorrhizal Mutualists.</title>
        <authorList>
            <consortium name="DOE Joint Genome Institute"/>
            <consortium name="Mycorrhizal Genomics Consortium"/>
            <person name="Kohler A."/>
            <person name="Kuo A."/>
            <person name="Nagy L.G."/>
            <person name="Floudas D."/>
            <person name="Copeland A."/>
            <person name="Barry K.W."/>
            <person name="Cichocki N."/>
            <person name="Veneault-Fourrey C."/>
            <person name="LaButti K."/>
            <person name="Lindquist E.A."/>
            <person name="Lipzen A."/>
            <person name="Lundell T."/>
            <person name="Morin E."/>
            <person name="Murat C."/>
            <person name="Riley R."/>
            <person name="Ohm R."/>
            <person name="Sun H."/>
            <person name="Tunlid A."/>
            <person name="Henrissat B."/>
            <person name="Grigoriev I.V."/>
            <person name="Hibbett D.S."/>
            <person name="Martin F."/>
        </authorList>
    </citation>
    <scope>NUCLEOTIDE SEQUENCE [LARGE SCALE GENOMIC DNA]</scope>
    <source>
        <strain evidence="2">UH-Slu-Lm8-n1</strain>
    </source>
</reference>
<keyword evidence="2" id="KW-1185">Reference proteome</keyword>
<evidence type="ECO:0000313" key="2">
    <source>
        <dbReference type="Proteomes" id="UP000054485"/>
    </source>
</evidence>
<dbReference type="HOGENOM" id="CLU_2869138_0_0_1"/>
<dbReference type="EMBL" id="KN835321">
    <property type="protein sequence ID" value="KIK39978.1"/>
    <property type="molecule type" value="Genomic_DNA"/>
</dbReference>
<evidence type="ECO:0000313" key="1">
    <source>
        <dbReference type="EMBL" id="KIK39978.1"/>
    </source>
</evidence>